<protein>
    <submittedName>
        <fullName evidence="1">Uncharacterized protein</fullName>
    </submittedName>
</protein>
<organism evidence="1 2">
    <name type="scientific">Corynebacterium imitans</name>
    <dbReference type="NCBI Taxonomy" id="156978"/>
    <lineage>
        <taxon>Bacteria</taxon>
        <taxon>Bacillati</taxon>
        <taxon>Actinomycetota</taxon>
        <taxon>Actinomycetes</taxon>
        <taxon>Mycobacteriales</taxon>
        <taxon>Corynebacteriaceae</taxon>
        <taxon>Corynebacterium</taxon>
    </lineage>
</organism>
<dbReference type="EMBL" id="CP009211">
    <property type="protein sequence ID" value="AIJ32548.1"/>
    <property type="molecule type" value="Genomic_DNA"/>
</dbReference>
<name>A0A076NGU2_9CORY</name>
<dbReference type="AlphaFoldDB" id="A0A076NGU2"/>
<dbReference type="Proteomes" id="UP000028780">
    <property type="component" value="Chromosome"/>
</dbReference>
<evidence type="ECO:0000313" key="2">
    <source>
        <dbReference type="Proteomes" id="UP000028780"/>
    </source>
</evidence>
<accession>A0A076NGU2</accession>
<reference evidence="1 2" key="1">
    <citation type="submission" date="2014-08" db="EMBL/GenBank/DDBJ databases">
        <title>Complete genome sequence of Corynebacterium imitans DSM 44264, isolated from a five-month-old boy with suspected pharyngeal diphtheria.</title>
        <authorList>
            <person name="Mollmann S."/>
            <person name="Albersmeier A."/>
            <person name="Ruckert C."/>
            <person name="Tauch A."/>
        </authorList>
    </citation>
    <scope>NUCLEOTIDE SEQUENCE [LARGE SCALE GENOMIC DNA]</scope>
    <source>
        <strain evidence="1 2">DSM 44264</strain>
    </source>
</reference>
<dbReference type="HOGENOM" id="CLU_2842357_0_0_11"/>
<evidence type="ECO:0000313" key="1">
    <source>
        <dbReference type="EMBL" id="AIJ32548.1"/>
    </source>
</evidence>
<gene>
    <name evidence="1" type="ORF">CIMIT_00145</name>
</gene>
<dbReference type="KEGG" id="cii:CIMIT_00145"/>
<keyword evidence="2" id="KW-1185">Reference proteome</keyword>
<proteinExistence type="predicted"/>
<sequence>MDPVGALLLRQDLDVAVDRRLRAEYAASFCIGTYPVSEPITTSWLGVGWARRWGSVASRSVRVPP</sequence>